<gene>
    <name evidence="3" type="ORF">FUG_LOCUS386944</name>
    <name evidence="2" type="ORF">MDCFG202_LOCUS259754</name>
</gene>
<dbReference type="AlphaFoldDB" id="A0A4E9DJE4"/>
<evidence type="ECO:0000313" key="3">
    <source>
        <dbReference type="EMBL" id="VIO60126.1"/>
    </source>
</evidence>
<reference evidence="3" key="1">
    <citation type="submission" date="2019-04" db="EMBL/GenBank/DDBJ databases">
        <authorList>
            <person name="Melise S."/>
            <person name="Noan J."/>
            <person name="Okalmin O."/>
        </authorList>
    </citation>
    <scope>NUCLEOTIDE SEQUENCE</scope>
    <source>
        <strain evidence="3">FN9</strain>
    </source>
</reference>
<dbReference type="EMBL" id="CAJPIJ010000134">
    <property type="protein sequence ID" value="CAG1984684.1"/>
    <property type="molecule type" value="Genomic_DNA"/>
</dbReference>
<organism evidence="3">
    <name type="scientific">Gibberella zeae</name>
    <name type="common">Wheat head blight fungus</name>
    <name type="synonym">Fusarium graminearum</name>
    <dbReference type="NCBI Taxonomy" id="5518"/>
    <lineage>
        <taxon>Eukaryota</taxon>
        <taxon>Fungi</taxon>
        <taxon>Dikarya</taxon>
        <taxon>Ascomycota</taxon>
        <taxon>Pezizomycotina</taxon>
        <taxon>Sordariomycetes</taxon>
        <taxon>Hypocreomycetidae</taxon>
        <taxon>Hypocreales</taxon>
        <taxon>Nectriaceae</taxon>
        <taxon>Fusarium</taxon>
    </lineage>
</organism>
<proteinExistence type="predicted"/>
<dbReference type="EMBL" id="CAAKMV010000142">
    <property type="protein sequence ID" value="VIO60126.1"/>
    <property type="molecule type" value="Genomic_DNA"/>
</dbReference>
<protein>
    <submittedName>
        <fullName evidence="3">Uncharacterized protein</fullName>
    </submittedName>
</protein>
<evidence type="ECO:0000256" key="1">
    <source>
        <dbReference type="SAM" id="MobiDB-lite"/>
    </source>
</evidence>
<evidence type="ECO:0000313" key="2">
    <source>
        <dbReference type="EMBL" id="CAG1984684.1"/>
    </source>
</evidence>
<reference evidence="2" key="2">
    <citation type="submission" date="2021-03" db="EMBL/GenBank/DDBJ databases">
        <authorList>
            <person name="Alouane T."/>
            <person name="Langin T."/>
            <person name="Bonhomme L."/>
        </authorList>
    </citation>
    <scope>NUCLEOTIDE SEQUENCE</scope>
    <source>
        <strain evidence="2">MDC_Fg202</strain>
    </source>
</reference>
<accession>A0A4E9DJE4</accession>
<sequence length="152" mass="16879">MSFHTFSDFEYGDSIPDDDWEYTVTPPPPTPVPASRQKRGKGCPPPKSQFLHANVASRQEITKGSRPQTPRPRRDGPFSSIWHGMLVLPYSETCSPLKGATLVVLPQLWAAIVMSDLGDNLKSRGRTKMRRGPAGTPLRSGQLNMLDLRSYS</sequence>
<feature type="region of interest" description="Disordered" evidence="1">
    <location>
        <begin position="1"/>
        <end position="78"/>
    </location>
</feature>
<name>A0A4E9DJE4_GIBZA</name>
<dbReference type="Proteomes" id="UP000746612">
    <property type="component" value="Unassembled WGS sequence"/>
</dbReference>